<dbReference type="AlphaFoldDB" id="A0A2S7KB68"/>
<dbReference type="EMBL" id="PJCH01000001">
    <property type="protein sequence ID" value="PQA89689.1"/>
    <property type="molecule type" value="Genomic_DNA"/>
</dbReference>
<accession>A0A2S7KB68</accession>
<dbReference type="RefSeq" id="WP_104828391.1">
    <property type="nucleotide sequence ID" value="NZ_PJCH01000001.1"/>
</dbReference>
<sequence length="109" mass="11519">MNVMVQCIDNQLGAKSSDNSGSGAIDTLLTAFDNAVVKFGRDDTMAAAIAIIMSHALQWRAADAYGNILHANANLLERHCSAANRLSAPGGVEAPNDYNQPHYASCAEI</sequence>
<proteinExistence type="predicted"/>
<gene>
    <name evidence="1" type="ORF">CW354_02180</name>
</gene>
<keyword evidence="2" id="KW-1185">Reference proteome</keyword>
<reference evidence="1 2" key="1">
    <citation type="submission" date="2017-12" db="EMBL/GenBank/DDBJ databases">
        <authorList>
            <person name="Hurst M.R.H."/>
        </authorList>
    </citation>
    <scope>NUCLEOTIDE SEQUENCE [LARGE SCALE GENOMIC DNA]</scope>
    <source>
        <strain evidence="1 2">SY-3-19</strain>
    </source>
</reference>
<evidence type="ECO:0000313" key="2">
    <source>
        <dbReference type="Proteomes" id="UP000239504"/>
    </source>
</evidence>
<name>A0A2S7KB68_9PROT</name>
<evidence type="ECO:0000313" key="1">
    <source>
        <dbReference type="EMBL" id="PQA89689.1"/>
    </source>
</evidence>
<organism evidence="1 2">
    <name type="scientific">Hyphococcus luteus</name>
    <dbReference type="NCBI Taxonomy" id="2058213"/>
    <lineage>
        <taxon>Bacteria</taxon>
        <taxon>Pseudomonadati</taxon>
        <taxon>Pseudomonadota</taxon>
        <taxon>Alphaproteobacteria</taxon>
        <taxon>Parvularculales</taxon>
        <taxon>Parvularculaceae</taxon>
        <taxon>Hyphococcus</taxon>
    </lineage>
</organism>
<protein>
    <submittedName>
        <fullName evidence="1">Uncharacterized protein</fullName>
    </submittedName>
</protein>
<dbReference type="Proteomes" id="UP000239504">
    <property type="component" value="Unassembled WGS sequence"/>
</dbReference>
<comment type="caution">
    <text evidence="1">The sequence shown here is derived from an EMBL/GenBank/DDBJ whole genome shotgun (WGS) entry which is preliminary data.</text>
</comment>